<dbReference type="Proteomes" id="UP001296643">
    <property type="component" value="Unassembled WGS sequence"/>
</dbReference>
<keyword evidence="2 4" id="KW-0808">Transferase</keyword>
<sequence>MHNVIVIGDANVDIIVPYPRFLNKERTLVDYPTPELQGGGTSANTAVALAKLGVGVSFWGTVGEDQYGRYIKKDLKSEGVNIADMITEPELNTVGVFAFIDENGERYLWGWPRTAQSFKVLDETKIPFEKIYKADWVHSSGMCLAYESSARSTIIKIFKAAYESGIPTSFDLNLRVDNGALDPEYEKAVREIIKYTTYLLGSGTDEFIWLGEEKDWRKNALKFVSDTRTVIVRNGKDGSYGFSINEEEKAAAFNVKVEDTVGAGDVYNAGFISARLNGQSLKESLILGNAVSGYTVSRKGARSSPDQTELKRFLRVHQAEVEERR</sequence>
<evidence type="ECO:0000259" key="5">
    <source>
        <dbReference type="Pfam" id="PF00294"/>
    </source>
</evidence>
<evidence type="ECO:0000313" key="10">
    <source>
        <dbReference type="EMBL" id="RHJ07736.1"/>
    </source>
</evidence>
<dbReference type="Proteomes" id="UP000283992">
    <property type="component" value="Unassembled WGS sequence"/>
</dbReference>
<dbReference type="PROSITE" id="PS00584">
    <property type="entry name" value="PFKB_KINASES_2"/>
    <property type="match status" value="1"/>
</dbReference>
<evidence type="ECO:0000313" key="7">
    <source>
        <dbReference type="EMBL" id="NSI19205.1"/>
    </source>
</evidence>
<dbReference type="RefSeq" id="WP_004843990.1">
    <property type="nucleotide sequence ID" value="NZ_AP031446.1"/>
</dbReference>
<dbReference type="InterPro" id="IPR002139">
    <property type="entry name" value="Ribo/fructo_kinase"/>
</dbReference>
<dbReference type="Pfam" id="PF00294">
    <property type="entry name" value="PfkB"/>
    <property type="match status" value="1"/>
</dbReference>
<dbReference type="PANTHER" id="PTHR10584:SF166">
    <property type="entry name" value="RIBOKINASE"/>
    <property type="match status" value="1"/>
</dbReference>
<gene>
    <name evidence="10" type="ORF">DW142_14605</name>
    <name evidence="9" type="ORF">DW243_09740</name>
    <name evidence="8" type="ORF">DW270_04960</name>
    <name evidence="7" type="ORF">G4958_07575</name>
    <name evidence="6" type="ORF">PNU63_12115</name>
</gene>
<evidence type="ECO:0000313" key="6">
    <source>
        <dbReference type="EMBL" id="MDB8739504.1"/>
    </source>
</evidence>
<reference evidence="7" key="3">
    <citation type="submission" date="2020-02" db="EMBL/GenBank/DDBJ databases">
        <authorList>
            <person name="Littmann E."/>
            <person name="Sorbara M."/>
        </authorList>
    </citation>
    <scope>NUCLEOTIDE SEQUENCE</scope>
    <source>
        <strain evidence="7">MSK.22.53</strain>
    </source>
</reference>
<dbReference type="Proteomes" id="UP000285697">
    <property type="component" value="Unassembled WGS sequence"/>
</dbReference>
<evidence type="ECO:0000313" key="9">
    <source>
        <dbReference type="EMBL" id="RHG83647.1"/>
    </source>
</evidence>
<proteinExistence type="inferred from homology"/>
<name>A0A414SMZ3_MEDGN</name>
<evidence type="ECO:0000256" key="3">
    <source>
        <dbReference type="ARBA" id="ARBA00022777"/>
    </source>
</evidence>
<dbReference type="PANTHER" id="PTHR10584">
    <property type="entry name" value="SUGAR KINASE"/>
    <property type="match status" value="1"/>
</dbReference>
<dbReference type="SUPFAM" id="SSF53613">
    <property type="entry name" value="Ribokinase-like"/>
    <property type="match status" value="1"/>
</dbReference>
<evidence type="ECO:0000256" key="2">
    <source>
        <dbReference type="ARBA" id="ARBA00022679"/>
    </source>
</evidence>
<dbReference type="EMBL" id="JAQMLR010000012">
    <property type="protein sequence ID" value="MDB8739504.1"/>
    <property type="molecule type" value="Genomic_DNA"/>
</dbReference>
<organism evidence="8 13">
    <name type="scientific">Mediterraneibacter gnavus</name>
    <name type="common">Ruminococcus gnavus</name>
    <dbReference type="NCBI Taxonomy" id="33038"/>
    <lineage>
        <taxon>Bacteria</taxon>
        <taxon>Bacillati</taxon>
        <taxon>Bacillota</taxon>
        <taxon>Clostridia</taxon>
        <taxon>Lachnospirales</taxon>
        <taxon>Lachnospiraceae</taxon>
        <taxon>Mediterraneibacter</taxon>
    </lineage>
</organism>
<feature type="domain" description="Carbohydrate kinase PfkB" evidence="5">
    <location>
        <begin position="1"/>
        <end position="305"/>
    </location>
</feature>
<dbReference type="EMBL" id="QRLN01000029">
    <property type="protein sequence ID" value="RHJ07736.1"/>
    <property type="molecule type" value="Genomic_DNA"/>
</dbReference>
<comment type="similarity">
    <text evidence="1 4">Belongs to the carbohydrate kinase PfkB family.</text>
</comment>
<evidence type="ECO:0000313" key="12">
    <source>
        <dbReference type="Proteomes" id="UP000283992"/>
    </source>
</evidence>
<dbReference type="GO" id="GO:0006796">
    <property type="term" value="P:phosphate-containing compound metabolic process"/>
    <property type="evidence" value="ECO:0007669"/>
    <property type="project" value="UniProtKB-ARBA"/>
</dbReference>
<dbReference type="GeneID" id="57434110"/>
<dbReference type="InterPro" id="IPR029056">
    <property type="entry name" value="Ribokinase-like"/>
</dbReference>
<evidence type="ECO:0000313" key="13">
    <source>
        <dbReference type="Proteomes" id="UP000285697"/>
    </source>
</evidence>
<dbReference type="InterPro" id="IPR011611">
    <property type="entry name" value="PfkB_dom"/>
</dbReference>
<dbReference type="InterPro" id="IPR002173">
    <property type="entry name" value="Carboh/pur_kinase_PfkB_CS"/>
</dbReference>
<evidence type="ECO:0000256" key="1">
    <source>
        <dbReference type="ARBA" id="ARBA00010688"/>
    </source>
</evidence>
<keyword evidence="3 4" id="KW-0418">Kinase</keyword>
<dbReference type="Proteomes" id="UP000283981">
    <property type="component" value="Unassembled WGS sequence"/>
</dbReference>
<dbReference type="GO" id="GO:0016301">
    <property type="term" value="F:kinase activity"/>
    <property type="evidence" value="ECO:0007669"/>
    <property type="project" value="UniProtKB-KW"/>
</dbReference>
<dbReference type="Proteomes" id="UP001211731">
    <property type="component" value="Unassembled WGS sequence"/>
</dbReference>
<dbReference type="EMBL" id="JAAIRM010000010">
    <property type="protein sequence ID" value="NSI19205.1"/>
    <property type="molecule type" value="Genomic_DNA"/>
</dbReference>
<dbReference type="EMBL" id="QRIS01000015">
    <property type="protein sequence ID" value="RHG83647.1"/>
    <property type="molecule type" value="Genomic_DNA"/>
</dbReference>
<reference evidence="11 12" key="1">
    <citation type="submission" date="2018-08" db="EMBL/GenBank/DDBJ databases">
        <title>A genome reference for cultivated species of the human gut microbiota.</title>
        <authorList>
            <person name="Zou Y."/>
            <person name="Xue W."/>
            <person name="Luo G."/>
        </authorList>
    </citation>
    <scope>NUCLEOTIDE SEQUENCE [LARGE SCALE GENOMIC DNA]</scope>
    <source>
        <strain evidence="10 12">AM12-54</strain>
        <strain evidence="9 11">AM21-18</strain>
        <strain evidence="8 13">AM22-7AC</strain>
    </source>
</reference>
<protein>
    <submittedName>
        <fullName evidence="8">Carbohydrate kinase family protein</fullName>
    </submittedName>
</protein>
<comment type="caution">
    <text evidence="8">The sequence shown here is derived from an EMBL/GenBank/DDBJ whole genome shotgun (WGS) entry which is preliminary data.</text>
</comment>
<reference evidence="6" key="4">
    <citation type="submission" date="2023-01" db="EMBL/GenBank/DDBJ databases">
        <title>Human gut microbiome strain richness.</title>
        <authorList>
            <person name="Chen-Liaw A."/>
        </authorList>
    </citation>
    <scope>NUCLEOTIDE SEQUENCE</scope>
    <source>
        <strain evidence="6">1001217st1_A9_1001217B_191108</strain>
    </source>
</reference>
<dbReference type="Gene3D" id="3.40.1190.20">
    <property type="match status" value="1"/>
</dbReference>
<accession>A0A414SMZ3</accession>
<dbReference type="EMBL" id="QRIA01000004">
    <property type="protein sequence ID" value="RHG21167.1"/>
    <property type="molecule type" value="Genomic_DNA"/>
</dbReference>
<evidence type="ECO:0000256" key="4">
    <source>
        <dbReference type="RuleBase" id="RU003704"/>
    </source>
</evidence>
<evidence type="ECO:0000313" key="11">
    <source>
        <dbReference type="Proteomes" id="UP000283981"/>
    </source>
</evidence>
<evidence type="ECO:0000313" key="8">
    <source>
        <dbReference type="EMBL" id="RHG21167.1"/>
    </source>
</evidence>
<reference evidence="7" key="2">
    <citation type="journal article" date="2020" name="Cell Host Microbe">
        <title>Functional and Genomic Variation between Human-Derived Isolates of Lachnospiraceae Reveals Inter- and Intra-Species Diversity.</title>
        <authorList>
            <person name="Sorbara M.T."/>
            <person name="Littmann E.R."/>
            <person name="Fontana E."/>
            <person name="Moody T.U."/>
            <person name="Kohout C.E."/>
            <person name="Gjonbalaj M."/>
            <person name="Eaton V."/>
            <person name="Seok R."/>
            <person name="Leiner I.M."/>
            <person name="Pamer E.G."/>
        </authorList>
    </citation>
    <scope>NUCLEOTIDE SEQUENCE</scope>
    <source>
        <strain evidence="7">MSK.22.53</strain>
    </source>
</reference>
<dbReference type="PRINTS" id="PR00990">
    <property type="entry name" value="RIBOKINASE"/>
</dbReference>
<dbReference type="CDD" id="cd01166">
    <property type="entry name" value="KdgK"/>
    <property type="match status" value="1"/>
</dbReference>
<dbReference type="AlphaFoldDB" id="A0A414SMZ3"/>